<reference evidence="2 3" key="1">
    <citation type="journal article" date="2012" name="Genome Biol.">
        <title>Sequencing three crocodilian genomes to illuminate the evolution of archosaurs and amniotes.</title>
        <authorList>
            <person name="St John J.A."/>
            <person name="Braun E.L."/>
            <person name="Isberg S.R."/>
            <person name="Miles L.G."/>
            <person name="Chong A.Y."/>
            <person name="Gongora J."/>
            <person name="Dalzell P."/>
            <person name="Moran C."/>
            <person name="Bed'hom B."/>
            <person name="Abzhanov A."/>
            <person name="Burgess S.C."/>
            <person name="Cooksey A.M."/>
            <person name="Castoe T.A."/>
            <person name="Crawford N.G."/>
            <person name="Densmore L.D."/>
            <person name="Drew J.C."/>
            <person name="Edwards S.V."/>
            <person name="Faircloth B.C."/>
            <person name="Fujita M.K."/>
            <person name="Greenwold M.J."/>
            <person name="Hoffmann F.G."/>
            <person name="Howard J.M."/>
            <person name="Iguchi T."/>
            <person name="Janes D.E."/>
            <person name="Khan S.Y."/>
            <person name="Kohno S."/>
            <person name="de Koning A.J."/>
            <person name="Lance S.L."/>
            <person name="McCarthy F.M."/>
            <person name="McCormack J.E."/>
            <person name="Merchant M.E."/>
            <person name="Peterson D.G."/>
            <person name="Pollock D.D."/>
            <person name="Pourmand N."/>
            <person name="Raney B.J."/>
            <person name="Roessler K.A."/>
            <person name="Sanford J.R."/>
            <person name="Sawyer R.H."/>
            <person name="Schmidt C.J."/>
            <person name="Triplett E.W."/>
            <person name="Tuberville T.D."/>
            <person name="Venegas-Anaya M."/>
            <person name="Howard J.T."/>
            <person name="Jarvis E.D."/>
            <person name="Guillette L.J.Jr."/>
            <person name="Glenn T.C."/>
            <person name="Green R.E."/>
            <person name="Ray D.A."/>
        </authorList>
    </citation>
    <scope>NUCLEOTIDE SEQUENCE [LARGE SCALE GENOMIC DNA]</scope>
    <source>
        <strain evidence="2">KSC_2009_1</strain>
    </source>
</reference>
<dbReference type="EMBL" id="AKHW03000416">
    <property type="protein sequence ID" value="KYO47728.1"/>
    <property type="molecule type" value="Genomic_DNA"/>
</dbReference>
<evidence type="ECO:0000313" key="2">
    <source>
        <dbReference type="EMBL" id="KYO47728.1"/>
    </source>
</evidence>
<evidence type="ECO:0000256" key="1">
    <source>
        <dbReference type="SAM" id="MobiDB-lite"/>
    </source>
</evidence>
<feature type="region of interest" description="Disordered" evidence="1">
    <location>
        <begin position="1"/>
        <end position="27"/>
    </location>
</feature>
<organism evidence="2 3">
    <name type="scientific">Alligator mississippiensis</name>
    <name type="common">American alligator</name>
    <dbReference type="NCBI Taxonomy" id="8496"/>
    <lineage>
        <taxon>Eukaryota</taxon>
        <taxon>Metazoa</taxon>
        <taxon>Chordata</taxon>
        <taxon>Craniata</taxon>
        <taxon>Vertebrata</taxon>
        <taxon>Euteleostomi</taxon>
        <taxon>Archelosauria</taxon>
        <taxon>Archosauria</taxon>
        <taxon>Crocodylia</taxon>
        <taxon>Alligatoridae</taxon>
        <taxon>Alligatorinae</taxon>
        <taxon>Alligator</taxon>
    </lineage>
</organism>
<gene>
    <name evidence="2" type="ORF">Y1Q_0019806</name>
</gene>
<sequence>MVLIGHSEADKEPTHFPTGQDPAASEAGSFDINLMGIGSGTEIHRFQDQKRPVVILRTWTQVLKLEKVCCT</sequence>
<proteinExistence type="predicted"/>
<evidence type="ECO:0000313" key="3">
    <source>
        <dbReference type="Proteomes" id="UP000050525"/>
    </source>
</evidence>
<protein>
    <submittedName>
        <fullName evidence="2">Uncharacterized protein</fullName>
    </submittedName>
</protein>
<name>A0A151PFF0_ALLMI</name>
<keyword evidence="3" id="KW-1185">Reference proteome</keyword>
<accession>A0A151PFF0</accession>
<comment type="caution">
    <text evidence="2">The sequence shown here is derived from an EMBL/GenBank/DDBJ whole genome shotgun (WGS) entry which is preliminary data.</text>
</comment>
<dbReference type="Proteomes" id="UP000050525">
    <property type="component" value="Unassembled WGS sequence"/>
</dbReference>
<dbReference type="AlphaFoldDB" id="A0A151PFF0"/>